<accession>A0ABZ0JYX8</accession>
<keyword evidence="6 7" id="KW-0408">Iron</keyword>
<evidence type="ECO:0000256" key="5">
    <source>
        <dbReference type="ARBA" id="ARBA00022748"/>
    </source>
</evidence>
<dbReference type="CDD" id="cd16378">
    <property type="entry name" value="CcmH_N"/>
    <property type="match status" value="1"/>
</dbReference>
<evidence type="ECO:0000256" key="3">
    <source>
        <dbReference type="ARBA" id="ARBA00022723"/>
    </source>
</evidence>
<organism evidence="9 10">
    <name type="scientific">Shewanella youngdeokensis</name>
    <dbReference type="NCBI Taxonomy" id="2999068"/>
    <lineage>
        <taxon>Bacteria</taxon>
        <taxon>Pseudomonadati</taxon>
        <taxon>Pseudomonadota</taxon>
        <taxon>Gammaproteobacteria</taxon>
        <taxon>Alteromonadales</taxon>
        <taxon>Shewanellaceae</taxon>
        <taxon>Shewanella</taxon>
    </lineage>
</organism>
<dbReference type="Proteomes" id="UP001529491">
    <property type="component" value="Chromosome"/>
</dbReference>
<reference evidence="9 10" key="1">
    <citation type="submission" date="2023-10" db="EMBL/GenBank/DDBJ databases">
        <title>Complete genome sequence of Shewanella sp. DAU334.</title>
        <authorList>
            <person name="Lee Y.-S."/>
            <person name="Jeong H.-R."/>
            <person name="Hwang E.-J."/>
            <person name="Choi Y.-L."/>
            <person name="Kim G.-D."/>
        </authorList>
    </citation>
    <scope>NUCLEOTIDE SEQUENCE [LARGE SCALE GENOMIC DNA]</scope>
    <source>
        <strain evidence="9 10">DAU334</strain>
    </source>
</reference>
<name>A0ABZ0JYX8_9GAMM</name>
<evidence type="ECO:0000256" key="6">
    <source>
        <dbReference type="ARBA" id="ARBA00023004"/>
    </source>
</evidence>
<dbReference type="EMBL" id="CP136522">
    <property type="protein sequence ID" value="WOT05509.1"/>
    <property type="molecule type" value="Genomic_DNA"/>
</dbReference>
<evidence type="ECO:0000313" key="9">
    <source>
        <dbReference type="EMBL" id="WOT05509.1"/>
    </source>
</evidence>
<keyword evidence="4 7" id="KW-0732">Signal</keyword>
<dbReference type="InterPro" id="IPR005616">
    <property type="entry name" value="CcmH/CycL/Ccl2/NrfF_N"/>
</dbReference>
<keyword evidence="5" id="KW-0201">Cytochrome c-type biogenesis</keyword>
<dbReference type="PANTHER" id="PTHR47870">
    <property type="entry name" value="CYTOCHROME C-TYPE BIOGENESIS PROTEIN CCMH"/>
    <property type="match status" value="1"/>
</dbReference>
<dbReference type="InterPro" id="IPR051263">
    <property type="entry name" value="C-type_cytochrome_biogenesis"/>
</dbReference>
<keyword evidence="3 7" id="KW-0479">Metal-binding</keyword>
<dbReference type="RefSeq" id="WP_310469767.1">
    <property type="nucleotide sequence ID" value="NZ_CP136522.1"/>
</dbReference>
<comment type="function">
    <text evidence="7">Possible subunit of a heme lyase.</text>
</comment>
<proteinExistence type="inferred from homology"/>
<comment type="similarity">
    <text evidence="1 7">Belongs to the CcmH/CycL/Ccl2/NrfF family.</text>
</comment>
<feature type="transmembrane region" description="Helical" evidence="7">
    <location>
        <begin position="124"/>
        <end position="145"/>
    </location>
</feature>
<feature type="domain" description="CcmH/CycL/Ccl2/NrfF N-terminal" evidence="8">
    <location>
        <begin position="33"/>
        <end position="158"/>
    </location>
</feature>
<dbReference type="PANTHER" id="PTHR47870:SF1">
    <property type="entry name" value="CYTOCHROME C-TYPE BIOGENESIS PROTEIN CCMH"/>
    <property type="match status" value="1"/>
</dbReference>
<dbReference type="Gene3D" id="1.10.8.640">
    <property type="entry name" value="Cytochrome C biogenesis protein"/>
    <property type="match status" value="1"/>
</dbReference>
<evidence type="ECO:0000313" key="10">
    <source>
        <dbReference type="Proteomes" id="UP001529491"/>
    </source>
</evidence>
<dbReference type="Pfam" id="PF03918">
    <property type="entry name" value="CcmH"/>
    <property type="match status" value="1"/>
</dbReference>
<gene>
    <name evidence="9" type="ORF">RGE70_01390</name>
</gene>
<keyword evidence="7" id="KW-1133">Transmembrane helix</keyword>
<evidence type="ECO:0000256" key="1">
    <source>
        <dbReference type="ARBA" id="ARBA00010342"/>
    </source>
</evidence>
<sequence>MNLHHKWLSNIASNHGVLRRLLALLILLPSLVVMTVSADINPAPIQYSNEQKRDLGFEIARELRCPMAVNQNLYDSKSKIASELKGQIFLMLDEGQSKAAIIDFMVERYGEKIRYLPSFNSNTLVLWLLPLILVLLAVAGLIFFIRPTLKAQQSNQDITHD</sequence>
<keyword evidence="10" id="KW-1185">Reference proteome</keyword>
<dbReference type="InterPro" id="IPR038297">
    <property type="entry name" value="CcmH/CycL/NrfF/Ccl2_sf"/>
</dbReference>
<keyword evidence="7" id="KW-0472">Membrane</keyword>
<protein>
    <recommendedName>
        <fullName evidence="7">Cytochrome c-type biogenesis protein</fullName>
    </recommendedName>
</protein>
<evidence type="ECO:0000259" key="8">
    <source>
        <dbReference type="Pfam" id="PF03918"/>
    </source>
</evidence>
<keyword evidence="7" id="KW-0812">Transmembrane</keyword>
<evidence type="ECO:0000256" key="2">
    <source>
        <dbReference type="ARBA" id="ARBA00022617"/>
    </source>
</evidence>
<evidence type="ECO:0000256" key="7">
    <source>
        <dbReference type="RuleBase" id="RU364112"/>
    </source>
</evidence>
<evidence type="ECO:0000256" key="4">
    <source>
        <dbReference type="ARBA" id="ARBA00022729"/>
    </source>
</evidence>
<keyword evidence="2 7" id="KW-0349">Heme</keyword>